<protein>
    <submittedName>
        <fullName evidence="2">Uncharacterized protein</fullName>
    </submittedName>
</protein>
<dbReference type="SUPFAM" id="SSF52317">
    <property type="entry name" value="Class I glutamine amidotransferase-like"/>
    <property type="match status" value="1"/>
</dbReference>
<dbReference type="InterPro" id="IPR029062">
    <property type="entry name" value="Class_I_gatase-like"/>
</dbReference>
<dbReference type="OrthoDB" id="980086at2"/>
<evidence type="ECO:0000313" key="3">
    <source>
        <dbReference type="Proteomes" id="UP000186953"/>
    </source>
</evidence>
<keyword evidence="3" id="KW-1185">Reference proteome</keyword>
<sequence>MIDGFSFLQQELLIPILLGGLLVFVAFVFKEWKTRNRGRLVLNTIVAFLTVLALVFIVLEPTQEVKMQNKQGLLLTEGFSDNQKDSLEAIFKGIQPVEYNSKKSVRKALDSLTSVIIIGNGVEQFDFYAFDSIPTSYVPNEIPSGITQLNFTDQLVLGDELRVKGMYSKPKLSTQLLLQDSRGNGLDSISFEESLDHDFSLKTVPKASGNFVYQLAEKDSAGNLLASNPLPITIREKEPVSILIVNNFPTFETKYLKNFLADAGYEVTVRSQLTKGKYKFEYFNTKASPVYQFTEESLNQFDVVLVDTETYFNFRKSIKNRFENSIRENGLGLFIQPSDLLFNLGANTSYFNFKRDGSNEIQLPNTNITVEKYPFRFNAAFAVNSINANEPGNLSYYKQLGLGRVATTTLLNSYQLLLKGEEQAYTKIWTQILDKIVKQKAIAVEWQSQTEFPKIGAPFNFALRTGLEELSVKNTEGNRVPLLQNSTVPFKYSGTTYPKKKGWNWLKIEADSTLQFSYYVYKDKDWESLSASKNRAANAKQFGTEIKENRTVMVNRPISLLLFYILFLLGVGWLWLSPKLSTQS</sequence>
<feature type="transmembrane region" description="Helical" evidence="1">
    <location>
        <begin position="558"/>
        <end position="576"/>
    </location>
</feature>
<accession>A0A1N6Z5U9</accession>
<name>A0A1N6Z5U9_9FLAO</name>
<dbReference type="EMBL" id="FTMA01000008">
    <property type="protein sequence ID" value="SIR22156.1"/>
    <property type="molecule type" value="Genomic_DNA"/>
</dbReference>
<evidence type="ECO:0000313" key="2">
    <source>
        <dbReference type="EMBL" id="SIR22156.1"/>
    </source>
</evidence>
<dbReference type="Proteomes" id="UP000186953">
    <property type="component" value="Unassembled WGS sequence"/>
</dbReference>
<keyword evidence="1" id="KW-1133">Transmembrane helix</keyword>
<keyword evidence="1" id="KW-0812">Transmembrane</keyword>
<organism evidence="2 3">
    <name type="scientific">Maribacter ulvicola</name>
    <dbReference type="NCBI Taxonomy" id="228959"/>
    <lineage>
        <taxon>Bacteria</taxon>
        <taxon>Pseudomonadati</taxon>
        <taxon>Bacteroidota</taxon>
        <taxon>Flavobacteriia</taxon>
        <taxon>Flavobacteriales</taxon>
        <taxon>Flavobacteriaceae</taxon>
        <taxon>Maribacter</taxon>
    </lineage>
</organism>
<dbReference type="AlphaFoldDB" id="A0A1N6Z5U9"/>
<feature type="transmembrane region" description="Helical" evidence="1">
    <location>
        <begin position="12"/>
        <end position="29"/>
    </location>
</feature>
<reference evidence="3" key="1">
    <citation type="submission" date="2017-01" db="EMBL/GenBank/DDBJ databases">
        <authorList>
            <person name="Varghese N."/>
            <person name="Submissions S."/>
        </authorList>
    </citation>
    <scope>NUCLEOTIDE SEQUENCE [LARGE SCALE GENOMIC DNA]</scope>
    <source>
        <strain evidence="3">DSM 15366</strain>
    </source>
</reference>
<keyword evidence="1" id="KW-0472">Membrane</keyword>
<feature type="transmembrane region" description="Helical" evidence="1">
    <location>
        <begin position="41"/>
        <end position="59"/>
    </location>
</feature>
<dbReference type="STRING" id="228959.SAMN05421797_10845"/>
<gene>
    <name evidence="2" type="ORF">SAMN05421797_10845</name>
</gene>
<dbReference type="RefSeq" id="WP_076550303.1">
    <property type="nucleotide sequence ID" value="NZ_FTMA01000008.1"/>
</dbReference>
<proteinExistence type="predicted"/>
<evidence type="ECO:0000256" key="1">
    <source>
        <dbReference type="SAM" id="Phobius"/>
    </source>
</evidence>